<gene>
    <name evidence="3" type="ORF">VFPBJ_01749</name>
</gene>
<dbReference type="InterPro" id="IPR052711">
    <property type="entry name" value="Zinc_ADH-like"/>
</dbReference>
<dbReference type="SUPFAM" id="SSF51735">
    <property type="entry name" value="NAD(P)-binding Rossmann-fold domains"/>
    <property type="match status" value="1"/>
</dbReference>
<feature type="transmembrane region" description="Helical" evidence="1">
    <location>
        <begin position="197"/>
        <end position="220"/>
    </location>
</feature>
<dbReference type="InterPro" id="IPR036291">
    <property type="entry name" value="NAD(P)-bd_dom_sf"/>
</dbReference>
<reference evidence="3 4" key="1">
    <citation type="submission" date="2016-01" db="EMBL/GenBank/DDBJ databases">
        <title>Biosynthesis of antibiotic leucinostatins and their inhibition on Phytophthora in bio-control Purpureocillium lilacinum.</title>
        <authorList>
            <person name="Wang G."/>
            <person name="Liu Z."/>
            <person name="Lin R."/>
            <person name="Li E."/>
            <person name="Mao Z."/>
            <person name="Ling J."/>
            <person name="Yin W."/>
            <person name="Xie B."/>
        </authorList>
    </citation>
    <scope>NUCLEOTIDE SEQUENCE [LARGE SCALE GENOMIC DNA]</scope>
    <source>
        <strain evidence="3">PLBJ-1</strain>
    </source>
</reference>
<evidence type="ECO:0000313" key="3">
    <source>
        <dbReference type="EMBL" id="OAQ87709.1"/>
    </source>
</evidence>
<dbReference type="InterPro" id="IPR049326">
    <property type="entry name" value="Rhodopsin_dom_fungi"/>
</dbReference>
<accession>A0A179HE09</accession>
<protein>
    <submittedName>
        <fullName evidence="3">Alcohol dehydrogenase</fullName>
    </submittedName>
</protein>
<dbReference type="EMBL" id="LSBH01000001">
    <property type="protein sequence ID" value="OAQ87709.1"/>
    <property type="molecule type" value="Genomic_DNA"/>
</dbReference>
<feature type="transmembrane region" description="Helical" evidence="1">
    <location>
        <begin position="38"/>
        <end position="59"/>
    </location>
</feature>
<dbReference type="SUPFAM" id="SSF50129">
    <property type="entry name" value="GroES-like"/>
    <property type="match status" value="1"/>
</dbReference>
<dbReference type="Pfam" id="PF20684">
    <property type="entry name" value="Fung_rhodopsin"/>
    <property type="match status" value="1"/>
</dbReference>
<dbReference type="GO" id="GO:0016491">
    <property type="term" value="F:oxidoreductase activity"/>
    <property type="evidence" value="ECO:0007669"/>
    <property type="project" value="InterPro"/>
</dbReference>
<evidence type="ECO:0000259" key="2">
    <source>
        <dbReference type="SMART" id="SM00829"/>
    </source>
</evidence>
<dbReference type="CDD" id="cd08276">
    <property type="entry name" value="MDR7"/>
    <property type="match status" value="1"/>
</dbReference>
<feature type="transmembrane region" description="Helical" evidence="1">
    <location>
        <begin position="232"/>
        <end position="258"/>
    </location>
</feature>
<dbReference type="Pfam" id="PF08240">
    <property type="entry name" value="ADH_N"/>
    <property type="match status" value="1"/>
</dbReference>
<dbReference type="SMART" id="SM00829">
    <property type="entry name" value="PKS_ER"/>
    <property type="match status" value="1"/>
</dbReference>
<dbReference type="AlphaFoldDB" id="A0A179HE09"/>
<keyword evidence="1" id="KW-0472">Membrane</keyword>
<dbReference type="PANTHER" id="PTHR45033">
    <property type="match status" value="1"/>
</dbReference>
<sequence>MALPDCAAACIGTALAGATRNFTATSCGEPVRDRTKELATITIALAVLVLVFVAARLGYKLFARISFGLDDWFIIASVVATTPSIFVNVFGTTANGLGRDIWTLSHDDITDTLKFFWAVCVLYFLETALTKLSIICFYIHIFPSAKVRRVLWITFGVTVAWGVAFVVCGIFQCRPISFFWTHWDGLHEGHCVEPNAIAWSNAITNIAFDLWILAIPLSQLRGLQLHWKKKAGVAIMFCLGTFVTVVSILRLQALVYFASTTNITWNFYDTSRWSTVEICLGIWVTLMDGLDALRLEEVPEPVELREGEVLVKISHVSLNYRDIKLISGDFRGRYATPPSPIVPCSDASGTVVRTGGGGSAGPWKAGDRVISLVRPTHRTGPTRAEHIASGLGVPQPGVLAEYRVFPASGLVAAPPYLDLEEACTLPLAPLTAWMALNWDRPVGEPREGRKWTVVMQGTGGVSVAALEQARALDLTSIVTSSSDEKLARAKVLGATHTINYETTPDWATEVLRLTGGQGADVIVETGGPGTMEQSLRAVAEGGNISAVGILTGSTSTAAAGEDGQTPSVGLQLINRNATLKGINIGPSDRMKEMLQTYERKEIRPVVGRTFGFGEVREAFEFMRRGEHFGKVVIKVS</sequence>
<dbReference type="InterPro" id="IPR013149">
    <property type="entry name" value="ADH-like_C"/>
</dbReference>
<dbReference type="Gene3D" id="3.90.180.10">
    <property type="entry name" value="Medium-chain alcohol dehydrogenases, catalytic domain"/>
    <property type="match status" value="1"/>
</dbReference>
<dbReference type="InterPro" id="IPR013154">
    <property type="entry name" value="ADH-like_N"/>
</dbReference>
<organism evidence="3 4">
    <name type="scientific">Purpureocillium lilacinum</name>
    <name type="common">Paecilomyces lilacinus</name>
    <dbReference type="NCBI Taxonomy" id="33203"/>
    <lineage>
        <taxon>Eukaryota</taxon>
        <taxon>Fungi</taxon>
        <taxon>Dikarya</taxon>
        <taxon>Ascomycota</taxon>
        <taxon>Pezizomycotina</taxon>
        <taxon>Sordariomycetes</taxon>
        <taxon>Hypocreomycetidae</taxon>
        <taxon>Hypocreales</taxon>
        <taxon>Ophiocordycipitaceae</taxon>
        <taxon>Purpureocillium</taxon>
    </lineage>
</organism>
<name>A0A179HE09_PURLI</name>
<feature type="domain" description="Enoyl reductase (ER)" evidence="2">
    <location>
        <begin position="289"/>
        <end position="633"/>
    </location>
</feature>
<feature type="transmembrane region" description="Helical" evidence="1">
    <location>
        <begin position="71"/>
        <end position="95"/>
    </location>
</feature>
<dbReference type="InterPro" id="IPR020843">
    <property type="entry name" value="ER"/>
</dbReference>
<dbReference type="Proteomes" id="UP000078240">
    <property type="component" value="Unassembled WGS sequence"/>
</dbReference>
<evidence type="ECO:0000313" key="4">
    <source>
        <dbReference type="Proteomes" id="UP000078240"/>
    </source>
</evidence>
<comment type="caution">
    <text evidence="3">The sequence shown here is derived from an EMBL/GenBank/DDBJ whole genome shotgun (WGS) entry which is preliminary data.</text>
</comment>
<dbReference type="InterPro" id="IPR011032">
    <property type="entry name" value="GroES-like_sf"/>
</dbReference>
<dbReference type="PANTHER" id="PTHR45033:SF1">
    <property type="entry name" value="OXIDOREDUCTASE (EUROFUNG)"/>
    <property type="match status" value="1"/>
</dbReference>
<proteinExistence type="predicted"/>
<feature type="transmembrane region" description="Helical" evidence="1">
    <location>
        <begin position="115"/>
        <end position="139"/>
    </location>
</feature>
<feature type="transmembrane region" description="Helical" evidence="1">
    <location>
        <begin position="151"/>
        <end position="177"/>
    </location>
</feature>
<keyword evidence="1" id="KW-0812">Transmembrane</keyword>
<dbReference type="Gene3D" id="3.40.50.720">
    <property type="entry name" value="NAD(P)-binding Rossmann-like Domain"/>
    <property type="match status" value="1"/>
</dbReference>
<evidence type="ECO:0000256" key="1">
    <source>
        <dbReference type="SAM" id="Phobius"/>
    </source>
</evidence>
<dbReference type="Pfam" id="PF00107">
    <property type="entry name" value="ADH_zinc_N"/>
    <property type="match status" value="1"/>
</dbReference>
<keyword evidence="1" id="KW-1133">Transmembrane helix</keyword>